<feature type="domain" description="N-acetyltransferase" evidence="2">
    <location>
        <begin position="226"/>
        <end position="371"/>
    </location>
</feature>
<evidence type="ECO:0000313" key="3">
    <source>
        <dbReference type="EMBL" id="MFC6239350.1"/>
    </source>
</evidence>
<dbReference type="PROSITE" id="PS51186">
    <property type="entry name" value="GNAT"/>
    <property type="match status" value="1"/>
</dbReference>
<feature type="region of interest" description="Disordered" evidence="1">
    <location>
        <begin position="1"/>
        <end position="37"/>
    </location>
</feature>
<dbReference type="GO" id="GO:0016746">
    <property type="term" value="F:acyltransferase activity"/>
    <property type="evidence" value="ECO:0007669"/>
    <property type="project" value="UniProtKB-KW"/>
</dbReference>
<dbReference type="Pfam" id="PF00583">
    <property type="entry name" value="Acetyltransf_1"/>
    <property type="match status" value="1"/>
</dbReference>
<gene>
    <name evidence="3" type="ORF">ACFQGU_15860</name>
</gene>
<accession>A0ABW1T5I4</accession>
<dbReference type="Proteomes" id="UP001596138">
    <property type="component" value="Unassembled WGS sequence"/>
</dbReference>
<keyword evidence="4" id="KW-1185">Reference proteome</keyword>
<comment type="caution">
    <text evidence="3">The sequence shown here is derived from an EMBL/GenBank/DDBJ whole genome shotgun (WGS) entry which is preliminary data.</text>
</comment>
<dbReference type="RefSeq" id="WP_386768572.1">
    <property type="nucleotide sequence ID" value="NZ_JBHSTI010000018.1"/>
</dbReference>
<feature type="compositionally biased region" description="Acidic residues" evidence="1">
    <location>
        <begin position="20"/>
        <end position="31"/>
    </location>
</feature>
<dbReference type="EC" id="2.3.1.-" evidence="3"/>
<proteinExistence type="predicted"/>
<sequence length="371" mass="40636">MDDPTVTDPTVDDPTVTDPTVDDPTVDDPTVDDPTVTDPTDALDLLRADLPAHLTVRLPRYVDGVVDPDDLDAAEALIARCDVAAVGERDSGREEVAGMFSSASTDREHSAFVLDGDDLVGYLWIEQDPTAAETWVDVYADPERCTRGIVTAGLSHGLRVGRATHAATAPDRAWTVRSGCFGTDTVLVEGLQAAGFECVRRFYRMRIDLATASLPDVAPPLPDGAVLVNARTDVERRRLYAVQQESFADHWNHTARSYEEYLERLDDNSSDDPDGWWLLEVDGVPAAVCLLDESRADLGDGYVRTLGVGRDFRGRGLAQLLLIRAFLHYRDRGRSGVQLGVDSTSPTGADKLYRRVGMTVTREIDAWSHPL</sequence>
<dbReference type="InterPro" id="IPR000182">
    <property type="entry name" value="GNAT_dom"/>
</dbReference>
<evidence type="ECO:0000313" key="4">
    <source>
        <dbReference type="Proteomes" id="UP001596138"/>
    </source>
</evidence>
<dbReference type="EMBL" id="JBHSTI010000018">
    <property type="protein sequence ID" value="MFC6239350.1"/>
    <property type="molecule type" value="Genomic_DNA"/>
</dbReference>
<dbReference type="Gene3D" id="3.40.630.30">
    <property type="match status" value="1"/>
</dbReference>
<dbReference type="InterPro" id="IPR016181">
    <property type="entry name" value="Acyl_CoA_acyltransferase"/>
</dbReference>
<keyword evidence="3" id="KW-0808">Transferase</keyword>
<reference evidence="4" key="1">
    <citation type="journal article" date="2019" name="Int. J. Syst. Evol. Microbiol.">
        <title>The Global Catalogue of Microorganisms (GCM) 10K type strain sequencing project: providing services to taxonomists for standard genome sequencing and annotation.</title>
        <authorList>
            <consortium name="The Broad Institute Genomics Platform"/>
            <consortium name="The Broad Institute Genome Sequencing Center for Infectious Disease"/>
            <person name="Wu L."/>
            <person name="Ma J."/>
        </authorList>
    </citation>
    <scope>NUCLEOTIDE SEQUENCE [LARGE SCALE GENOMIC DNA]</scope>
    <source>
        <strain evidence="4">CGMCC 4.7317</strain>
    </source>
</reference>
<dbReference type="CDD" id="cd04301">
    <property type="entry name" value="NAT_SF"/>
    <property type="match status" value="1"/>
</dbReference>
<evidence type="ECO:0000256" key="1">
    <source>
        <dbReference type="SAM" id="MobiDB-lite"/>
    </source>
</evidence>
<name>A0ABW1T5I4_9ACTN</name>
<organism evidence="3 4">
    <name type="scientific">Longivirga aurantiaca</name>
    <dbReference type="NCBI Taxonomy" id="1837743"/>
    <lineage>
        <taxon>Bacteria</taxon>
        <taxon>Bacillati</taxon>
        <taxon>Actinomycetota</taxon>
        <taxon>Actinomycetes</taxon>
        <taxon>Sporichthyales</taxon>
        <taxon>Sporichthyaceae</taxon>
        <taxon>Longivirga</taxon>
    </lineage>
</organism>
<evidence type="ECO:0000259" key="2">
    <source>
        <dbReference type="PROSITE" id="PS51186"/>
    </source>
</evidence>
<feature type="compositionally biased region" description="Low complexity" evidence="1">
    <location>
        <begin position="1"/>
        <end position="19"/>
    </location>
</feature>
<protein>
    <submittedName>
        <fullName evidence="3">GNAT family N-acetyltransferase</fullName>
        <ecNumber evidence="3">2.3.1.-</ecNumber>
    </submittedName>
</protein>
<dbReference type="SUPFAM" id="SSF55729">
    <property type="entry name" value="Acyl-CoA N-acyltransferases (Nat)"/>
    <property type="match status" value="1"/>
</dbReference>
<keyword evidence="3" id="KW-0012">Acyltransferase</keyword>